<dbReference type="AlphaFoldDB" id="A0A5C4RRM4"/>
<evidence type="ECO:0000256" key="1">
    <source>
        <dbReference type="SAM" id="MobiDB-lite"/>
    </source>
</evidence>
<organism evidence="4 5">
    <name type="scientific">Arenimonas terrae</name>
    <dbReference type="NCBI Taxonomy" id="2546226"/>
    <lineage>
        <taxon>Bacteria</taxon>
        <taxon>Pseudomonadati</taxon>
        <taxon>Pseudomonadota</taxon>
        <taxon>Gammaproteobacteria</taxon>
        <taxon>Lysobacterales</taxon>
        <taxon>Lysobacteraceae</taxon>
        <taxon>Arenimonas</taxon>
    </lineage>
</organism>
<evidence type="ECO:0000313" key="4">
    <source>
        <dbReference type="EMBL" id="TNJ33197.1"/>
    </source>
</evidence>
<proteinExistence type="predicted"/>
<dbReference type="PANTHER" id="PTHR46825:SF9">
    <property type="entry name" value="BETA-LACTAMASE-RELATED DOMAIN-CONTAINING PROTEIN"/>
    <property type="match status" value="1"/>
</dbReference>
<dbReference type="GO" id="GO:0016787">
    <property type="term" value="F:hydrolase activity"/>
    <property type="evidence" value="ECO:0007669"/>
    <property type="project" value="UniProtKB-KW"/>
</dbReference>
<dbReference type="SUPFAM" id="SSF56601">
    <property type="entry name" value="beta-lactamase/transpeptidase-like"/>
    <property type="match status" value="1"/>
</dbReference>
<reference evidence="4 5" key="1">
    <citation type="submission" date="2019-03" db="EMBL/GenBank/DDBJ databases">
        <title>Arenimonas daejeonensis sp. nov., isolated from compost.</title>
        <authorList>
            <person name="Jeon C.O."/>
        </authorList>
    </citation>
    <scope>NUCLEOTIDE SEQUENCE [LARGE SCALE GENOMIC DNA]</scope>
    <source>
        <strain evidence="4 5">R29</strain>
    </source>
</reference>
<feature type="domain" description="Beta-lactamase-related" evidence="3">
    <location>
        <begin position="60"/>
        <end position="372"/>
    </location>
</feature>
<dbReference type="InterPro" id="IPR001466">
    <property type="entry name" value="Beta-lactam-related"/>
</dbReference>
<dbReference type="InterPro" id="IPR012338">
    <property type="entry name" value="Beta-lactam/transpept-like"/>
</dbReference>
<dbReference type="Pfam" id="PF00144">
    <property type="entry name" value="Beta-lactamase"/>
    <property type="match status" value="1"/>
</dbReference>
<evidence type="ECO:0000256" key="2">
    <source>
        <dbReference type="SAM" id="SignalP"/>
    </source>
</evidence>
<gene>
    <name evidence="4" type="ORF">E1B00_12925</name>
</gene>
<dbReference type="EMBL" id="SMDR01000003">
    <property type="protein sequence ID" value="TNJ33197.1"/>
    <property type="molecule type" value="Genomic_DNA"/>
</dbReference>
<keyword evidence="5" id="KW-1185">Reference proteome</keyword>
<dbReference type="PANTHER" id="PTHR46825">
    <property type="entry name" value="D-ALANYL-D-ALANINE-CARBOXYPEPTIDASE/ENDOPEPTIDASE AMPH"/>
    <property type="match status" value="1"/>
</dbReference>
<feature type="chain" id="PRO_5023052245" evidence="2">
    <location>
        <begin position="37"/>
        <end position="572"/>
    </location>
</feature>
<keyword evidence="2" id="KW-0732">Signal</keyword>
<sequence length="572" mass="61039">MRTPCQPAIAAKDLPMRNISLTLALAAALASQTASAATPPEPAEFARYAETLLTDAYRPDAPGVAVLVMRGDEVLYRGARGEADLAADVPLKPGDVFRIGSVTKQFAAVGLLTLVDAGKVALDDPLSNYLPDYPGGEKITIEQLLNHTSGIKSYTDIPGVFDGPIRRDLTTTQMLDYFRDVPPDFAPGAAWHYNNSGYVLVGAVIEAASGQPWHQYLDKTLFEPLGMKHTGYGADPAAIAHQVKGYITAGGTPEPAQPISMTQPHAAGALVSTVDDLAIWNSALHEGKVLKPETYARMITPVGKAMDVGYGFGIETGAVRGTPALGHSGGIPGFNSQLTYVQGPDITVAVLQNNETPGPTQESRGLARRLAAAALGDPYPAMTPVAVDAAVLKQYEGIYRVDETATRTLRVVDGKMTVHRTDRAREDLVAIADGTFLYSDGFSRIEMERDAAGKVTGMRLFSEGEGEGDVAPRTNDPLPMPITLPRETLERLVGVYRMKDEEMTISIEGDGLSGHIKGQPQAVPFVAMSPTRFTGDIVGAELLFAPETGPVRSVGLRQWGSTMTFERVPAPE</sequence>
<dbReference type="OrthoDB" id="2851198at2"/>
<dbReference type="Proteomes" id="UP000305760">
    <property type="component" value="Unassembled WGS sequence"/>
</dbReference>
<comment type="caution">
    <text evidence="4">The sequence shown here is derived from an EMBL/GenBank/DDBJ whole genome shotgun (WGS) entry which is preliminary data.</text>
</comment>
<evidence type="ECO:0000259" key="3">
    <source>
        <dbReference type="Pfam" id="PF00144"/>
    </source>
</evidence>
<keyword evidence="4" id="KW-0378">Hydrolase</keyword>
<name>A0A5C4RRM4_9GAMM</name>
<accession>A0A5C4RRM4</accession>
<feature type="region of interest" description="Disordered" evidence="1">
    <location>
        <begin position="463"/>
        <end position="482"/>
    </location>
</feature>
<dbReference type="Gene3D" id="3.40.710.10">
    <property type="entry name" value="DD-peptidase/beta-lactamase superfamily"/>
    <property type="match status" value="1"/>
</dbReference>
<dbReference type="InterPro" id="IPR050491">
    <property type="entry name" value="AmpC-like"/>
</dbReference>
<feature type="signal peptide" evidence="2">
    <location>
        <begin position="1"/>
        <end position="36"/>
    </location>
</feature>
<evidence type="ECO:0000313" key="5">
    <source>
        <dbReference type="Proteomes" id="UP000305760"/>
    </source>
</evidence>
<protein>
    <submittedName>
        <fullName evidence="4">Serine hydrolase</fullName>
    </submittedName>
</protein>